<dbReference type="EMBL" id="ASHM01014660">
    <property type="protein sequence ID" value="PNX96590.1"/>
    <property type="molecule type" value="Genomic_DNA"/>
</dbReference>
<gene>
    <name evidence="1" type="ORF">L195_g019799</name>
</gene>
<name>A0A2K3N0M1_TRIPR</name>
<proteinExistence type="predicted"/>
<dbReference type="AlphaFoldDB" id="A0A2K3N0M1"/>
<accession>A0A2K3N0M1</accession>
<dbReference type="STRING" id="57577.A0A2K3N0M1"/>
<organism evidence="1 2">
    <name type="scientific">Trifolium pratense</name>
    <name type="common">Red clover</name>
    <dbReference type="NCBI Taxonomy" id="57577"/>
    <lineage>
        <taxon>Eukaryota</taxon>
        <taxon>Viridiplantae</taxon>
        <taxon>Streptophyta</taxon>
        <taxon>Embryophyta</taxon>
        <taxon>Tracheophyta</taxon>
        <taxon>Spermatophyta</taxon>
        <taxon>Magnoliopsida</taxon>
        <taxon>eudicotyledons</taxon>
        <taxon>Gunneridae</taxon>
        <taxon>Pentapetalae</taxon>
        <taxon>rosids</taxon>
        <taxon>fabids</taxon>
        <taxon>Fabales</taxon>
        <taxon>Fabaceae</taxon>
        <taxon>Papilionoideae</taxon>
        <taxon>50 kb inversion clade</taxon>
        <taxon>NPAAA clade</taxon>
        <taxon>Hologalegina</taxon>
        <taxon>IRL clade</taxon>
        <taxon>Trifolieae</taxon>
        <taxon>Trifolium</taxon>
    </lineage>
</organism>
<dbReference type="Gramene" id="Tp57577_TGAC_v2_mRNA26506">
    <property type="protein sequence ID" value="Tp57577_TGAC_v2_mRNA26506"/>
    <property type="gene ID" value="Tp57577_TGAC_v2_gene25630"/>
</dbReference>
<protein>
    <submittedName>
        <fullName evidence="1">Ankyrin repeat domain-containing protein</fullName>
    </submittedName>
</protein>
<evidence type="ECO:0000313" key="2">
    <source>
        <dbReference type="Proteomes" id="UP000236291"/>
    </source>
</evidence>
<reference evidence="1 2" key="2">
    <citation type="journal article" date="2017" name="Front. Plant Sci.">
        <title>Gene Classification and Mining of Molecular Markers Useful in Red Clover (Trifolium pratense) Breeding.</title>
        <authorList>
            <person name="Istvanek J."/>
            <person name="Dluhosova J."/>
            <person name="Dluhos P."/>
            <person name="Patkova L."/>
            <person name="Nedelnik J."/>
            <person name="Repkova J."/>
        </authorList>
    </citation>
    <scope>NUCLEOTIDE SEQUENCE [LARGE SCALE GENOMIC DNA]</scope>
    <source>
        <strain evidence="2">cv. Tatra</strain>
        <tissue evidence="1">Young leaves</tissue>
    </source>
</reference>
<sequence length="112" mass="12186">MTVKQIFPVDYEAEVSQRLLEASHSADLSLAFHCISDPSVDVNFTGAVNLKTRTTELLLIPQSSSQVRVQFQEFVTDVTPLFLAVHAGNASLVRKLLVITNAKLVSSTLLGS</sequence>
<evidence type="ECO:0000313" key="1">
    <source>
        <dbReference type="EMBL" id="PNX96590.1"/>
    </source>
</evidence>
<comment type="caution">
    <text evidence="1">The sequence shown here is derived from an EMBL/GenBank/DDBJ whole genome shotgun (WGS) entry which is preliminary data.</text>
</comment>
<reference evidence="1 2" key="1">
    <citation type="journal article" date="2014" name="Am. J. Bot.">
        <title>Genome assembly and annotation for red clover (Trifolium pratense; Fabaceae).</title>
        <authorList>
            <person name="Istvanek J."/>
            <person name="Jaros M."/>
            <person name="Krenek A."/>
            <person name="Repkova J."/>
        </authorList>
    </citation>
    <scope>NUCLEOTIDE SEQUENCE [LARGE SCALE GENOMIC DNA]</scope>
    <source>
        <strain evidence="2">cv. Tatra</strain>
        <tissue evidence="1">Young leaves</tissue>
    </source>
</reference>
<dbReference type="Proteomes" id="UP000236291">
    <property type="component" value="Unassembled WGS sequence"/>
</dbReference>